<sequence length="155" mass="17059">MCNRKQICKPQTSINYFNNQYNKTFFMKSLTILLSTLLFFALFSCGDSSESATQEPEVKSLNCSDLDDQYLDWEGKEVTIKAISWGTSNTASGDIYLNLGDEVLSGMKQPKVIAVFPADQEATAKGAAKDSEVTIKATVKESKYGAIYLANPSIL</sequence>
<dbReference type="EMBL" id="AP026867">
    <property type="protein sequence ID" value="BDS15398.1"/>
    <property type="molecule type" value="Genomic_DNA"/>
</dbReference>
<organism evidence="1 2">
    <name type="scientific">Aureispira anguillae</name>
    <dbReference type="NCBI Taxonomy" id="2864201"/>
    <lineage>
        <taxon>Bacteria</taxon>
        <taxon>Pseudomonadati</taxon>
        <taxon>Bacteroidota</taxon>
        <taxon>Saprospiria</taxon>
        <taxon>Saprospirales</taxon>
        <taxon>Saprospiraceae</taxon>
        <taxon>Aureispira</taxon>
    </lineage>
</organism>
<dbReference type="Proteomes" id="UP001060919">
    <property type="component" value="Chromosome"/>
</dbReference>
<evidence type="ECO:0000313" key="1">
    <source>
        <dbReference type="EMBL" id="BDS15398.1"/>
    </source>
</evidence>
<accession>A0A915YLN3</accession>
<proteinExistence type="predicted"/>
<name>A0A915YLN3_9BACT</name>
<dbReference type="KEGG" id="aup:AsAng_0061820"/>
<reference evidence="1" key="1">
    <citation type="submission" date="2022-09" db="EMBL/GenBank/DDBJ databases">
        <title>Aureispira anguillicida sp. nov., isolated from Leptocephalus of Japanese eel Anguilla japonica.</title>
        <authorList>
            <person name="Yuasa K."/>
            <person name="Mekata T."/>
            <person name="Ikunari K."/>
        </authorList>
    </citation>
    <scope>NUCLEOTIDE SEQUENCE</scope>
    <source>
        <strain evidence="1">EL160426</strain>
    </source>
</reference>
<evidence type="ECO:0000313" key="2">
    <source>
        <dbReference type="Proteomes" id="UP001060919"/>
    </source>
</evidence>
<keyword evidence="2" id="KW-1185">Reference proteome</keyword>
<gene>
    <name evidence="1" type="ORF">AsAng_0061820</name>
</gene>
<dbReference type="AlphaFoldDB" id="A0A915YLN3"/>
<protein>
    <submittedName>
        <fullName evidence="1">Uncharacterized protein</fullName>
    </submittedName>
</protein>